<comment type="caution">
    <text evidence="1">The sequence shown here is derived from an EMBL/GenBank/DDBJ whole genome shotgun (WGS) entry which is preliminary data.</text>
</comment>
<keyword evidence="2" id="KW-1185">Reference proteome</keyword>
<dbReference type="AlphaFoldDB" id="A0A658R5T9"/>
<evidence type="ECO:0000313" key="1">
    <source>
        <dbReference type="EMBL" id="SAL51459.1"/>
    </source>
</evidence>
<name>A0A658R5T9_9BURK</name>
<dbReference type="EMBL" id="FCNV02000021">
    <property type="protein sequence ID" value="SAL51459.1"/>
    <property type="molecule type" value="Genomic_DNA"/>
</dbReference>
<dbReference type="RefSeq" id="WP_143754701.1">
    <property type="nucleotide sequence ID" value="NZ_FCNV02000021.1"/>
</dbReference>
<dbReference type="OrthoDB" id="747120at2"/>
<evidence type="ECO:0000313" key="2">
    <source>
        <dbReference type="Proteomes" id="UP000198263"/>
    </source>
</evidence>
<reference evidence="1 2" key="1">
    <citation type="submission" date="2016-01" db="EMBL/GenBank/DDBJ databases">
        <authorList>
            <person name="Peeters C."/>
        </authorList>
    </citation>
    <scope>NUCLEOTIDE SEQUENCE [LARGE SCALE GENOMIC DNA]</scope>
    <source>
        <strain evidence="1">LMG 29315</strain>
    </source>
</reference>
<dbReference type="Proteomes" id="UP000198263">
    <property type="component" value="Unassembled WGS sequence"/>
</dbReference>
<accession>A0A658R5T9</accession>
<sequence>MLSLISLYRCCVSSQTASQRVARSGIAASLLALLALSLSGCAVGSLGNSGADNRYESAIVDAAVVTPRNVRTLQPLPEGDVVTVVTWVGASKHYCQAEGACEITVGATPIWVSLPTEIQLICRSWGLSGDALRNRLEQLLGLPPNSPPSYRKVAFVELAAPRSNIARPCLGVHSTDDGRPQCALRADGSQDQIELRIVNDQMAYAYVVGDSGAPGYPFTRLGYTYDWGSNTDGASGHYGVSEFIVLPGSKISVLRSLPTDEYCSHAN</sequence>
<organism evidence="1 2">
    <name type="scientific">Caballeronia concitans</name>
    <dbReference type="NCBI Taxonomy" id="1777133"/>
    <lineage>
        <taxon>Bacteria</taxon>
        <taxon>Pseudomonadati</taxon>
        <taxon>Pseudomonadota</taxon>
        <taxon>Betaproteobacteria</taxon>
        <taxon>Burkholderiales</taxon>
        <taxon>Burkholderiaceae</taxon>
        <taxon>Caballeronia</taxon>
    </lineage>
</organism>
<protein>
    <submittedName>
        <fullName evidence="1">Uncharacterized protein</fullName>
    </submittedName>
</protein>
<proteinExistence type="predicted"/>
<gene>
    <name evidence="1" type="ORF">AWB72_05453</name>
</gene>